<keyword evidence="2" id="KW-0805">Transcription regulation</keyword>
<dbReference type="EMBL" id="JAAMPC010000015">
    <property type="protein sequence ID" value="KAG2260923.1"/>
    <property type="molecule type" value="Genomic_DNA"/>
</dbReference>
<evidence type="ECO:0000256" key="3">
    <source>
        <dbReference type="ARBA" id="ARBA00023125"/>
    </source>
</evidence>
<keyword evidence="9" id="KW-1185">Reference proteome</keyword>
<keyword evidence="4" id="KW-0804">Transcription</keyword>
<accession>A0A8X7Q118</accession>
<evidence type="ECO:0000256" key="4">
    <source>
        <dbReference type="ARBA" id="ARBA00023163"/>
    </source>
</evidence>
<reference evidence="8 9" key="1">
    <citation type="submission" date="2020-02" db="EMBL/GenBank/DDBJ databases">
        <authorList>
            <person name="Ma Q."/>
            <person name="Huang Y."/>
            <person name="Song X."/>
            <person name="Pei D."/>
        </authorList>
    </citation>
    <scope>NUCLEOTIDE SEQUENCE [LARGE SCALE GENOMIC DNA]</scope>
    <source>
        <strain evidence="8">Sxm20200214</strain>
        <tissue evidence="8">Leaf</tissue>
    </source>
</reference>
<sequence>MEKTGVGMSFSDLGQTRVYPSLSDSSEERYPVGFMELLDVHHQDSSRYALTHMPQMQLMATPNPSSSISYALSEAVTGEETNRDYHEYEDEKDQQHKRNKRFKSKKISEQKKMRVPRVSFITKSQVNNLDDGYKWRKYGQKPVRNSPFPRSYYRCTTSSCNVKKRVERSFTDQSSVITTYEGQHTHPRPLILSKQGSFGPDGSDSEAYFDLTPTLPPQLHQLFDYNNHQQHQELSVFGTGYLNRQEKVFSHEDEDDDYVIKTSRTQDLFDGAGLVKDHGLLQDVVPAHIIKEDGIVNRQMK</sequence>
<dbReference type="GO" id="GO:0043565">
    <property type="term" value="F:sequence-specific DNA binding"/>
    <property type="evidence" value="ECO:0007669"/>
    <property type="project" value="InterPro"/>
</dbReference>
<feature type="domain" description="WRKY" evidence="7">
    <location>
        <begin position="124"/>
        <end position="189"/>
    </location>
</feature>
<dbReference type="Gene3D" id="2.20.25.80">
    <property type="entry name" value="WRKY domain"/>
    <property type="match status" value="1"/>
</dbReference>
<dbReference type="GO" id="GO:0005634">
    <property type="term" value="C:nucleus"/>
    <property type="evidence" value="ECO:0007669"/>
    <property type="project" value="UniProtKB-SubCell"/>
</dbReference>
<name>A0A8X7Q118_BRACI</name>
<dbReference type="Proteomes" id="UP000886595">
    <property type="component" value="Unassembled WGS sequence"/>
</dbReference>
<organism evidence="8 9">
    <name type="scientific">Brassica carinata</name>
    <name type="common">Ethiopian mustard</name>
    <name type="synonym">Abyssinian cabbage</name>
    <dbReference type="NCBI Taxonomy" id="52824"/>
    <lineage>
        <taxon>Eukaryota</taxon>
        <taxon>Viridiplantae</taxon>
        <taxon>Streptophyta</taxon>
        <taxon>Embryophyta</taxon>
        <taxon>Tracheophyta</taxon>
        <taxon>Spermatophyta</taxon>
        <taxon>Magnoliopsida</taxon>
        <taxon>eudicotyledons</taxon>
        <taxon>Gunneridae</taxon>
        <taxon>Pentapetalae</taxon>
        <taxon>rosids</taxon>
        <taxon>malvids</taxon>
        <taxon>Brassicales</taxon>
        <taxon>Brassicaceae</taxon>
        <taxon>Brassiceae</taxon>
        <taxon>Brassica</taxon>
    </lineage>
</organism>
<keyword evidence="5" id="KW-0539">Nucleus</keyword>
<evidence type="ECO:0000313" key="9">
    <source>
        <dbReference type="Proteomes" id="UP000886595"/>
    </source>
</evidence>
<evidence type="ECO:0000256" key="6">
    <source>
        <dbReference type="SAM" id="MobiDB-lite"/>
    </source>
</evidence>
<evidence type="ECO:0000256" key="1">
    <source>
        <dbReference type="ARBA" id="ARBA00004123"/>
    </source>
</evidence>
<dbReference type="FunFam" id="2.20.25.80:FF:000003">
    <property type="entry name" value="WRKY transcription factor 57"/>
    <property type="match status" value="1"/>
</dbReference>
<comment type="subcellular location">
    <subcellularLocation>
        <location evidence="1">Nucleus</location>
    </subcellularLocation>
</comment>
<feature type="region of interest" description="Disordered" evidence="6">
    <location>
        <begin position="79"/>
        <end position="110"/>
    </location>
</feature>
<dbReference type="SUPFAM" id="SSF118290">
    <property type="entry name" value="WRKY DNA-binding domain"/>
    <property type="match status" value="1"/>
</dbReference>
<dbReference type="GO" id="GO:0003700">
    <property type="term" value="F:DNA-binding transcription factor activity"/>
    <property type="evidence" value="ECO:0007669"/>
    <property type="project" value="InterPro"/>
</dbReference>
<dbReference type="PANTHER" id="PTHR31221:SF289">
    <property type="entry name" value="WRKY TRANSCRIPTION FACTOR 68"/>
    <property type="match status" value="1"/>
</dbReference>
<evidence type="ECO:0000256" key="2">
    <source>
        <dbReference type="ARBA" id="ARBA00023015"/>
    </source>
</evidence>
<dbReference type="SMART" id="SM00774">
    <property type="entry name" value="WRKY"/>
    <property type="match status" value="1"/>
</dbReference>
<dbReference type="AlphaFoldDB" id="A0A8X7Q118"/>
<dbReference type="InterPro" id="IPR036576">
    <property type="entry name" value="WRKY_dom_sf"/>
</dbReference>
<dbReference type="PROSITE" id="PS50811">
    <property type="entry name" value="WRKY"/>
    <property type="match status" value="1"/>
</dbReference>
<dbReference type="Pfam" id="PF03106">
    <property type="entry name" value="WRKY"/>
    <property type="match status" value="1"/>
</dbReference>
<dbReference type="InterPro" id="IPR003657">
    <property type="entry name" value="WRKY_dom"/>
</dbReference>
<protein>
    <recommendedName>
        <fullName evidence="7">WRKY domain-containing protein</fullName>
    </recommendedName>
</protein>
<dbReference type="InterPro" id="IPR044810">
    <property type="entry name" value="WRKY_plant"/>
</dbReference>
<dbReference type="PANTHER" id="PTHR31221">
    <property type="entry name" value="WRKY TRANSCRIPTION FACTOR PROTEIN 1-RELATED"/>
    <property type="match status" value="1"/>
</dbReference>
<gene>
    <name evidence="8" type="ORF">Bca52824_080217</name>
</gene>
<evidence type="ECO:0000259" key="7">
    <source>
        <dbReference type="PROSITE" id="PS50811"/>
    </source>
</evidence>
<keyword evidence="3" id="KW-0238">DNA-binding</keyword>
<proteinExistence type="predicted"/>
<evidence type="ECO:0000256" key="5">
    <source>
        <dbReference type="ARBA" id="ARBA00023242"/>
    </source>
</evidence>
<comment type="caution">
    <text evidence="8">The sequence shown here is derived from an EMBL/GenBank/DDBJ whole genome shotgun (WGS) entry which is preliminary data.</text>
</comment>
<evidence type="ECO:0000313" key="8">
    <source>
        <dbReference type="EMBL" id="KAG2260923.1"/>
    </source>
</evidence>
<feature type="compositionally biased region" description="Basic residues" evidence="6">
    <location>
        <begin position="95"/>
        <end position="105"/>
    </location>
</feature>
<dbReference type="OrthoDB" id="1927637at2759"/>